<evidence type="ECO:0000313" key="4">
    <source>
        <dbReference type="Proteomes" id="UP001073227"/>
    </source>
</evidence>
<proteinExistence type="inferred from homology"/>
<keyword evidence="4" id="KW-1185">Reference proteome</keyword>
<feature type="region of interest" description="Disordered" evidence="2">
    <location>
        <begin position="1"/>
        <end position="24"/>
    </location>
</feature>
<accession>A0ABT3Z944</accession>
<dbReference type="InterPro" id="IPR036237">
    <property type="entry name" value="Xyl_isomerase-like_sf"/>
</dbReference>
<reference evidence="3" key="1">
    <citation type="submission" date="2022-10" db="EMBL/GenBank/DDBJ databases">
        <title>Hoeflea sp. G2-23, isolated from marine algae.</title>
        <authorList>
            <person name="Kristyanto S."/>
            <person name="Kim J.M."/>
            <person name="Jeon C.O."/>
        </authorList>
    </citation>
    <scope>NUCLEOTIDE SEQUENCE</scope>
    <source>
        <strain evidence="3">G2-23</strain>
    </source>
</reference>
<dbReference type="HAMAP" id="MF_00697">
    <property type="entry name" value="UPF0276"/>
    <property type="match status" value="1"/>
</dbReference>
<gene>
    <name evidence="3" type="ORF">OEG84_11330</name>
</gene>
<comment type="similarity">
    <text evidence="1">Belongs to the UPF0276 family.</text>
</comment>
<dbReference type="PANTHER" id="PTHR42194">
    <property type="entry name" value="UPF0276 PROTEIN HI_1600"/>
    <property type="match status" value="1"/>
</dbReference>
<dbReference type="RefSeq" id="WP_267653856.1">
    <property type="nucleotide sequence ID" value="NZ_JAOVZR010000001.1"/>
</dbReference>
<dbReference type="Proteomes" id="UP001073227">
    <property type="component" value="Unassembled WGS sequence"/>
</dbReference>
<comment type="caution">
    <text evidence="3">The sequence shown here is derived from an EMBL/GenBank/DDBJ whole genome shotgun (WGS) entry which is preliminary data.</text>
</comment>
<dbReference type="PANTHER" id="PTHR42194:SF1">
    <property type="entry name" value="UPF0276 PROTEIN HI_1600"/>
    <property type="match status" value="1"/>
</dbReference>
<dbReference type="EMBL" id="JAOVZR010000001">
    <property type="protein sequence ID" value="MCY0148285.1"/>
    <property type="molecule type" value="Genomic_DNA"/>
</dbReference>
<dbReference type="Pfam" id="PF05114">
    <property type="entry name" value="MbnB_TglH_ChrH"/>
    <property type="match status" value="1"/>
</dbReference>
<dbReference type="InterPro" id="IPR007801">
    <property type="entry name" value="MbnB/TglH/ChrH"/>
</dbReference>
<evidence type="ECO:0000313" key="3">
    <source>
        <dbReference type="EMBL" id="MCY0148285.1"/>
    </source>
</evidence>
<evidence type="ECO:0000256" key="1">
    <source>
        <dbReference type="HAMAP-Rule" id="MF_00697"/>
    </source>
</evidence>
<name>A0ABT3Z944_9HYPH</name>
<protein>
    <recommendedName>
        <fullName evidence="1">UPF0276 protein OEG84_11330</fullName>
    </recommendedName>
</protein>
<sequence>MAHSAPNTPIVGTPRFPNAPLPPRAGAGLKADHIDAILADDYRIGFLEVHAENYMGDGGAAHRALSAIRTEFPLSVHGVGLSIGSEGGIDPAHLERLAKVVERYEPGMVSEHLAWSSHDAGYFNDLLPVPYNAETLDRVATHIGQIQDRLKRQILLENPSTYVAFEQSTMSETDFIREVAQKSGCGLLLDINNVFISATNHGWKPIQYLRNFPLELVQEIHLAGHAEDVDDEGEKLLIDAHDRPVAEAVWKLYEMVICQVGAMPTLVEWDNDVPEWPVLRREAMLADAVLKRLGPSALLGSRHATG</sequence>
<dbReference type="Gene3D" id="3.20.20.150">
    <property type="entry name" value="Divalent-metal-dependent TIM barrel enzymes"/>
    <property type="match status" value="1"/>
</dbReference>
<organism evidence="3 4">
    <name type="scientific">Hoeflea algicola</name>
    <dbReference type="NCBI Taxonomy" id="2983763"/>
    <lineage>
        <taxon>Bacteria</taxon>
        <taxon>Pseudomonadati</taxon>
        <taxon>Pseudomonadota</taxon>
        <taxon>Alphaproteobacteria</taxon>
        <taxon>Hyphomicrobiales</taxon>
        <taxon>Rhizobiaceae</taxon>
        <taxon>Hoeflea</taxon>
    </lineage>
</organism>
<evidence type="ECO:0000256" key="2">
    <source>
        <dbReference type="SAM" id="MobiDB-lite"/>
    </source>
</evidence>
<dbReference type="NCBIfam" id="NF003818">
    <property type="entry name" value="PRK05409.1"/>
    <property type="match status" value="1"/>
</dbReference>
<dbReference type="SUPFAM" id="SSF51658">
    <property type="entry name" value="Xylose isomerase-like"/>
    <property type="match status" value="1"/>
</dbReference>